<name>A0A426XV20_ENSVE</name>
<accession>A0A426XV20</accession>
<proteinExistence type="predicted"/>
<protein>
    <submittedName>
        <fullName evidence="1">Uncharacterized protein</fullName>
    </submittedName>
</protein>
<evidence type="ECO:0000313" key="1">
    <source>
        <dbReference type="EMBL" id="RRT43316.1"/>
    </source>
</evidence>
<dbReference type="AlphaFoldDB" id="A0A426XV20"/>
<dbReference type="Proteomes" id="UP000287651">
    <property type="component" value="Unassembled WGS sequence"/>
</dbReference>
<comment type="caution">
    <text evidence="1">The sequence shown here is derived from an EMBL/GenBank/DDBJ whole genome shotgun (WGS) entry which is preliminary data.</text>
</comment>
<sequence>MSSKQPPLERDARLQETRCLFLPGLVAVRDGRTAAGPGISDEASTTHVSCADGTHSVGSGLLRLPPPLPPFSSRSIQKAKKEGSDAGHRATWNAAGRPRCGVGTLAWVGEQSACFPAMVSTFCFAISYVWPSNLDCCYRQRGSQRSSRGTSSGVLYMPPLLCDEGDKVGGNASLNVDPRCHQPLPLRHASK</sequence>
<organism evidence="1 2">
    <name type="scientific">Ensete ventricosum</name>
    <name type="common">Abyssinian banana</name>
    <name type="synonym">Musa ensete</name>
    <dbReference type="NCBI Taxonomy" id="4639"/>
    <lineage>
        <taxon>Eukaryota</taxon>
        <taxon>Viridiplantae</taxon>
        <taxon>Streptophyta</taxon>
        <taxon>Embryophyta</taxon>
        <taxon>Tracheophyta</taxon>
        <taxon>Spermatophyta</taxon>
        <taxon>Magnoliopsida</taxon>
        <taxon>Liliopsida</taxon>
        <taxon>Zingiberales</taxon>
        <taxon>Musaceae</taxon>
        <taxon>Ensete</taxon>
    </lineage>
</organism>
<evidence type="ECO:0000313" key="2">
    <source>
        <dbReference type="Proteomes" id="UP000287651"/>
    </source>
</evidence>
<dbReference type="EMBL" id="AMZH03017246">
    <property type="protein sequence ID" value="RRT43316.1"/>
    <property type="molecule type" value="Genomic_DNA"/>
</dbReference>
<gene>
    <name evidence="1" type="ORF">B296_00033646</name>
</gene>
<reference evidence="1 2" key="1">
    <citation type="journal article" date="2014" name="Agronomy (Basel)">
        <title>A Draft Genome Sequence for Ensete ventricosum, the Drought-Tolerant Tree Against Hunger.</title>
        <authorList>
            <person name="Harrison J."/>
            <person name="Moore K.A."/>
            <person name="Paszkiewicz K."/>
            <person name="Jones T."/>
            <person name="Grant M."/>
            <person name="Ambacheew D."/>
            <person name="Muzemil S."/>
            <person name="Studholme D.J."/>
        </authorList>
    </citation>
    <scope>NUCLEOTIDE SEQUENCE [LARGE SCALE GENOMIC DNA]</scope>
</reference>